<feature type="domain" description="Peptidase S9 prolyl oligopeptidase catalytic" evidence="2">
    <location>
        <begin position="79"/>
        <end position="238"/>
    </location>
</feature>
<organism evidence="3 4">
    <name type="scientific">Agrobacterium radiobacter</name>
    <dbReference type="NCBI Taxonomy" id="362"/>
    <lineage>
        <taxon>Bacteria</taxon>
        <taxon>Pseudomonadati</taxon>
        <taxon>Pseudomonadota</taxon>
        <taxon>Alphaproteobacteria</taxon>
        <taxon>Hyphomicrobiales</taxon>
        <taxon>Rhizobiaceae</taxon>
        <taxon>Rhizobium/Agrobacterium group</taxon>
        <taxon>Agrobacterium</taxon>
        <taxon>Agrobacterium tumefaciens complex</taxon>
    </lineage>
</organism>
<keyword evidence="4" id="KW-1185">Reference proteome</keyword>
<dbReference type="Gene3D" id="3.40.50.1820">
    <property type="entry name" value="alpha/beta hydrolase"/>
    <property type="match status" value="1"/>
</dbReference>
<accession>A0ABR6JCB1</accession>
<evidence type="ECO:0000256" key="1">
    <source>
        <dbReference type="ARBA" id="ARBA00022801"/>
    </source>
</evidence>
<name>A0ABR6JCB1_AGRRD</name>
<dbReference type="InterPro" id="IPR029058">
    <property type="entry name" value="AB_hydrolase_fold"/>
</dbReference>
<gene>
    <name evidence="3" type="ORF">GGE40_004425</name>
</gene>
<evidence type="ECO:0000313" key="4">
    <source>
        <dbReference type="Proteomes" id="UP000534590"/>
    </source>
</evidence>
<reference evidence="3 4" key="1">
    <citation type="submission" date="2020-08" db="EMBL/GenBank/DDBJ databases">
        <title>Genomic Encyclopedia of Type Strains, Phase IV (KMG-V): Genome sequencing to study the core and pangenomes of soil and plant-associated prokaryotes.</title>
        <authorList>
            <person name="Whitman W."/>
        </authorList>
    </citation>
    <scope>NUCLEOTIDE SEQUENCE [LARGE SCALE GENOMIC DNA]</scope>
    <source>
        <strain evidence="3 4">SEMIA 461</strain>
    </source>
</reference>
<sequence>MTALDETVEIAVDGETIGGTMLVPEAKLPGLLFVHGWGGSQSQDLSRAKSIAALGCECLTFDMRGHAATEAQRDTVTRMENLSDVIAAYDLLVARPSVDQSAIAVVGSSYGGYLATFLTLHRPVKWLALRVPALYRDTDWDKPKRELDREDIARYRRSVVMASENGALEACSRFFGDVLIVESEHDDVVPHETLLSYRSAFSRVRFLTYRTITGADHALSDPTCREAYSTILTTWTTEMIVRARIGS</sequence>
<dbReference type="Pfam" id="PF00326">
    <property type="entry name" value="Peptidase_S9"/>
    <property type="match status" value="1"/>
</dbReference>
<proteinExistence type="predicted"/>
<keyword evidence="1" id="KW-0378">Hydrolase</keyword>
<dbReference type="SUPFAM" id="SSF53474">
    <property type="entry name" value="alpha/beta-Hydrolases"/>
    <property type="match status" value="1"/>
</dbReference>
<dbReference type="Proteomes" id="UP000534590">
    <property type="component" value="Unassembled WGS sequence"/>
</dbReference>
<dbReference type="InterPro" id="IPR001375">
    <property type="entry name" value="Peptidase_S9_cat"/>
</dbReference>
<dbReference type="PANTHER" id="PTHR22946">
    <property type="entry name" value="DIENELACTONE HYDROLASE DOMAIN-CONTAINING PROTEIN-RELATED"/>
    <property type="match status" value="1"/>
</dbReference>
<dbReference type="InterPro" id="IPR050261">
    <property type="entry name" value="FrsA_esterase"/>
</dbReference>
<protein>
    <recommendedName>
        <fullName evidence="2">Peptidase S9 prolyl oligopeptidase catalytic domain-containing protein</fullName>
    </recommendedName>
</protein>
<evidence type="ECO:0000313" key="3">
    <source>
        <dbReference type="EMBL" id="MBB4492580.1"/>
    </source>
</evidence>
<dbReference type="PROSITE" id="PS00708">
    <property type="entry name" value="PRO_ENDOPEP_SER"/>
    <property type="match status" value="1"/>
</dbReference>
<dbReference type="PANTHER" id="PTHR22946:SF5">
    <property type="entry name" value="PEPTIDASE S9 PROLYL OLIGOPEPTIDASE CATALYTIC DOMAIN-CONTAINING PROTEIN"/>
    <property type="match status" value="1"/>
</dbReference>
<dbReference type="InterPro" id="IPR002471">
    <property type="entry name" value="Pept_S9_AS"/>
</dbReference>
<comment type="caution">
    <text evidence="3">The sequence shown here is derived from an EMBL/GenBank/DDBJ whole genome shotgun (WGS) entry which is preliminary data.</text>
</comment>
<dbReference type="RefSeq" id="WP_183229480.1">
    <property type="nucleotide sequence ID" value="NZ_JACIGS010000005.1"/>
</dbReference>
<dbReference type="EMBL" id="JACIHP010000005">
    <property type="protein sequence ID" value="MBB4492580.1"/>
    <property type="molecule type" value="Genomic_DNA"/>
</dbReference>
<evidence type="ECO:0000259" key="2">
    <source>
        <dbReference type="Pfam" id="PF00326"/>
    </source>
</evidence>